<keyword evidence="4" id="KW-1185">Reference proteome</keyword>
<comment type="subcellular location">
    <subcellularLocation>
        <location evidence="1">Cell envelope</location>
    </subcellularLocation>
</comment>
<dbReference type="Gene3D" id="2.70.98.70">
    <property type="match status" value="1"/>
</dbReference>
<accession>A0A1I5NNB9</accession>
<dbReference type="OrthoDB" id="9793856at2"/>
<proteinExistence type="predicted"/>
<dbReference type="Proteomes" id="UP000199306">
    <property type="component" value="Unassembled WGS sequence"/>
</dbReference>
<reference evidence="3 4" key="1">
    <citation type="submission" date="2016-10" db="EMBL/GenBank/DDBJ databases">
        <authorList>
            <person name="de Groot N.N."/>
        </authorList>
    </citation>
    <scope>NUCLEOTIDE SEQUENCE [LARGE SCALE GENOMIC DNA]</scope>
    <source>
        <strain evidence="4">E92,LMG 26720,CCM 7988</strain>
    </source>
</reference>
<sequence>MKQIILKLKAVFLVSLILIGSDTFGQLKQRNILSRFSQEEISRNLIPAKDWTPFPKTAEIWQKNLPDSVQKQIISNAEKLLGKEFQPVSASLWLEYVRTGDRNNFQKVSFSRRNQLMSLVLAEALERKDRFTEDILNGVWAISEETFWGVPAHLGIQKAGNGLPDAEDPIVDLFAAETASVMALTDYLVGDALEKKSKLIRPRIYYEVNRRIFTPLLTARYGYLGGKDNNMSVNNWNPWIISNWMMANLLLEKNEERRASTLHYSLKLLDVYFNSLGDDGGCDEGPSYWFAAGACMFDALDILSRATNGRISVYDEKLVKNMASYIYKAHIEGDNFINFADAAPHLKPDGILLYRFGKALNDPDMLKFGLWSYQNFTPKPSVEQFFRSRAIFNLFAIKECAEASKASPGLKEPLLNDVWISDIQVMAARAENGLYLASHGGHNAESHNHNDVGDFIVYTDAFPVILDIGSGTYTSKTFSSQRYELWYNTSAYHNLPIVNGFQQKDGRKYEAEHVVYQAGEKESSLKMDIAAAYPKEANLKSWQRIVKLLKSGSVEISDEFESGENLKSLSQIFMTICKINLDTPGKITFTKPDGKQVVLSYDARKWKASSEKMPLNQPDEQKFKQTWNNMDIFRIMLTAKVLKAKDRFVYKIEKL</sequence>
<gene>
    <name evidence="3" type="ORF">SAMN04515674_10238</name>
</gene>
<dbReference type="Gene3D" id="1.50.10.100">
    <property type="entry name" value="Chondroitin AC/alginate lyase"/>
    <property type="match status" value="1"/>
</dbReference>
<evidence type="ECO:0000256" key="1">
    <source>
        <dbReference type="ARBA" id="ARBA00004196"/>
    </source>
</evidence>
<dbReference type="InterPro" id="IPR012480">
    <property type="entry name" value="Hepar_II_III_C"/>
</dbReference>
<dbReference type="SUPFAM" id="SSF48230">
    <property type="entry name" value="Chondroitin AC/alginate lyase"/>
    <property type="match status" value="1"/>
</dbReference>
<dbReference type="STRING" id="1079859.SAMN04515674_10238"/>
<dbReference type="Pfam" id="PF07940">
    <property type="entry name" value="Hepar_II_III_C"/>
    <property type="match status" value="1"/>
</dbReference>
<dbReference type="AlphaFoldDB" id="A0A1I5NNB9"/>
<dbReference type="GO" id="GO:0016829">
    <property type="term" value="F:lyase activity"/>
    <property type="evidence" value="ECO:0007669"/>
    <property type="project" value="InterPro"/>
</dbReference>
<dbReference type="RefSeq" id="WP_092012154.1">
    <property type="nucleotide sequence ID" value="NZ_FOXH01000002.1"/>
</dbReference>
<evidence type="ECO:0000313" key="3">
    <source>
        <dbReference type="EMBL" id="SFP23328.1"/>
    </source>
</evidence>
<protein>
    <submittedName>
        <fullName evidence="3">Heparinase II/III-like protein</fullName>
    </submittedName>
</protein>
<organism evidence="3 4">
    <name type="scientific">Pseudarcicella hirudinis</name>
    <dbReference type="NCBI Taxonomy" id="1079859"/>
    <lineage>
        <taxon>Bacteria</taxon>
        <taxon>Pseudomonadati</taxon>
        <taxon>Bacteroidota</taxon>
        <taxon>Cytophagia</taxon>
        <taxon>Cytophagales</taxon>
        <taxon>Flectobacillaceae</taxon>
        <taxon>Pseudarcicella</taxon>
    </lineage>
</organism>
<evidence type="ECO:0000259" key="2">
    <source>
        <dbReference type="Pfam" id="PF07940"/>
    </source>
</evidence>
<dbReference type="GO" id="GO:0030313">
    <property type="term" value="C:cell envelope"/>
    <property type="evidence" value="ECO:0007669"/>
    <property type="project" value="UniProtKB-SubCell"/>
</dbReference>
<evidence type="ECO:0000313" key="4">
    <source>
        <dbReference type="Proteomes" id="UP000199306"/>
    </source>
</evidence>
<feature type="domain" description="Heparinase II/III-like C-terminal" evidence="2">
    <location>
        <begin position="437"/>
        <end position="611"/>
    </location>
</feature>
<dbReference type="EMBL" id="FOXH01000002">
    <property type="protein sequence ID" value="SFP23328.1"/>
    <property type="molecule type" value="Genomic_DNA"/>
</dbReference>
<dbReference type="InterPro" id="IPR008929">
    <property type="entry name" value="Chondroitin_lyas"/>
</dbReference>
<name>A0A1I5NNB9_9BACT</name>